<dbReference type="PROSITE" id="PS50893">
    <property type="entry name" value="ABC_TRANSPORTER_2"/>
    <property type="match status" value="1"/>
</dbReference>
<dbReference type="InterPro" id="IPR003439">
    <property type="entry name" value="ABC_transporter-like_ATP-bd"/>
</dbReference>
<gene>
    <name evidence="4" type="ORF">AYP69_06900</name>
</gene>
<evidence type="ECO:0000256" key="1">
    <source>
        <dbReference type="ARBA" id="ARBA00022741"/>
    </source>
</evidence>
<dbReference type="PANTHER" id="PTHR24220:SF86">
    <property type="entry name" value="ABC TRANSPORTER ABCH.1"/>
    <property type="match status" value="1"/>
</dbReference>
<sequence length="213" mass="23659">MTRTLIEVRGLTKSYGKQLVFQDLNLAIQEHSLTTIYGPSGVGKTTLLKIMGGLATYQAGNVLFNGQVVPAKGARATRYRREHLAYVFQDYGLLEEQTIAANLKIALAYQKLTKKEKNLKMNEALKQVGLSYRLKTKVKLLSGGEKQRVALARALLAKGELVLADEPTGSLDLNLRNQVAELFIKLRSLGKTVVIVSHDPYFKEISDQVIELK</sequence>
<reference evidence="4 5" key="1">
    <citation type="submission" date="2016-03" db="EMBL/GenBank/DDBJ databases">
        <title>Sequencing of Lactobacillus Species from Commercial Turkeys.</title>
        <authorList>
            <person name="Johnson T.J."/>
            <person name="Youmans B.P."/>
            <person name="Case K.A."/>
        </authorList>
    </citation>
    <scope>NUCLEOTIDE SEQUENCE [LARGE SCALE GENOMIC DNA]</scope>
    <source>
        <strain evidence="4 5">UMNLA1</strain>
    </source>
</reference>
<dbReference type="AlphaFoldDB" id="A0A231QMB7"/>
<dbReference type="InterPro" id="IPR003593">
    <property type="entry name" value="AAA+_ATPase"/>
</dbReference>
<evidence type="ECO:0000259" key="3">
    <source>
        <dbReference type="PROSITE" id="PS50893"/>
    </source>
</evidence>
<name>A0A231QMB7_9LACO</name>
<evidence type="ECO:0000313" key="4">
    <source>
        <dbReference type="EMBL" id="OXS39505.1"/>
    </source>
</evidence>
<dbReference type="Gene3D" id="3.40.50.300">
    <property type="entry name" value="P-loop containing nucleotide triphosphate hydrolases"/>
    <property type="match status" value="1"/>
</dbReference>
<dbReference type="EMBL" id="LUGO01000058">
    <property type="protein sequence ID" value="OXS39505.1"/>
    <property type="molecule type" value="Genomic_DNA"/>
</dbReference>
<organism evidence="4 5">
    <name type="scientific">Ligilactobacillus agilis</name>
    <dbReference type="NCBI Taxonomy" id="1601"/>
    <lineage>
        <taxon>Bacteria</taxon>
        <taxon>Bacillati</taxon>
        <taxon>Bacillota</taxon>
        <taxon>Bacilli</taxon>
        <taxon>Lactobacillales</taxon>
        <taxon>Lactobacillaceae</taxon>
        <taxon>Ligilactobacillus</taxon>
    </lineage>
</organism>
<protein>
    <submittedName>
        <fullName evidence="4">Bacteriocin ABC transporter ATP-binding protein</fullName>
    </submittedName>
</protein>
<dbReference type="Proteomes" id="UP000215261">
    <property type="component" value="Unassembled WGS sequence"/>
</dbReference>
<dbReference type="PROSITE" id="PS00211">
    <property type="entry name" value="ABC_TRANSPORTER_1"/>
    <property type="match status" value="1"/>
</dbReference>
<keyword evidence="1" id="KW-0547">Nucleotide-binding</keyword>
<dbReference type="RefSeq" id="WP_089144737.1">
    <property type="nucleotide sequence ID" value="NZ_CAJTQW010000041.1"/>
</dbReference>
<dbReference type="InterPro" id="IPR027417">
    <property type="entry name" value="P-loop_NTPase"/>
</dbReference>
<dbReference type="GO" id="GO:0022857">
    <property type="term" value="F:transmembrane transporter activity"/>
    <property type="evidence" value="ECO:0007669"/>
    <property type="project" value="TreeGrafter"/>
</dbReference>
<evidence type="ECO:0000313" key="5">
    <source>
        <dbReference type="Proteomes" id="UP000215261"/>
    </source>
</evidence>
<dbReference type="InterPro" id="IPR017871">
    <property type="entry name" value="ABC_transporter-like_CS"/>
</dbReference>
<dbReference type="GO" id="GO:0005886">
    <property type="term" value="C:plasma membrane"/>
    <property type="evidence" value="ECO:0007669"/>
    <property type="project" value="TreeGrafter"/>
</dbReference>
<dbReference type="GO" id="GO:0016887">
    <property type="term" value="F:ATP hydrolysis activity"/>
    <property type="evidence" value="ECO:0007669"/>
    <property type="project" value="InterPro"/>
</dbReference>
<comment type="caution">
    <text evidence="4">The sequence shown here is derived from an EMBL/GenBank/DDBJ whole genome shotgun (WGS) entry which is preliminary data.</text>
</comment>
<dbReference type="InterPro" id="IPR015854">
    <property type="entry name" value="ABC_transpr_LolD-like"/>
</dbReference>
<evidence type="ECO:0000256" key="2">
    <source>
        <dbReference type="ARBA" id="ARBA00022840"/>
    </source>
</evidence>
<dbReference type="PANTHER" id="PTHR24220">
    <property type="entry name" value="IMPORT ATP-BINDING PROTEIN"/>
    <property type="match status" value="1"/>
</dbReference>
<dbReference type="GO" id="GO:0005524">
    <property type="term" value="F:ATP binding"/>
    <property type="evidence" value="ECO:0007669"/>
    <property type="project" value="UniProtKB-KW"/>
</dbReference>
<dbReference type="Pfam" id="PF00005">
    <property type="entry name" value="ABC_tran"/>
    <property type="match status" value="1"/>
</dbReference>
<dbReference type="SUPFAM" id="SSF52540">
    <property type="entry name" value="P-loop containing nucleoside triphosphate hydrolases"/>
    <property type="match status" value="1"/>
</dbReference>
<keyword evidence="2 4" id="KW-0067">ATP-binding</keyword>
<dbReference type="SMART" id="SM00382">
    <property type="entry name" value="AAA"/>
    <property type="match status" value="1"/>
</dbReference>
<feature type="domain" description="ABC transporter" evidence="3">
    <location>
        <begin position="6"/>
        <end position="213"/>
    </location>
</feature>
<accession>A0A231QMB7</accession>
<proteinExistence type="predicted"/>